<evidence type="ECO:0008006" key="3">
    <source>
        <dbReference type="Google" id="ProtNLM"/>
    </source>
</evidence>
<protein>
    <recommendedName>
        <fullName evidence="3">DUF4837 domain-containing protein</fullName>
    </recommendedName>
</protein>
<dbReference type="EMBL" id="FORM01000001">
    <property type="protein sequence ID" value="SFI61370.1"/>
    <property type="molecule type" value="Genomic_DNA"/>
</dbReference>
<dbReference type="STRING" id="1144750.SAMN05443431_101467"/>
<dbReference type="InterPro" id="IPR032286">
    <property type="entry name" value="DUF4837"/>
</dbReference>
<accession>A0A1I3JML9</accession>
<keyword evidence="2" id="KW-1185">Reference proteome</keyword>
<dbReference type="AlphaFoldDB" id="A0A1I3JML9"/>
<proteinExistence type="predicted"/>
<dbReference type="Pfam" id="PF16125">
    <property type="entry name" value="DUF4837"/>
    <property type="match status" value="1"/>
</dbReference>
<name>A0A1I3JML9_9FLAO</name>
<reference evidence="2" key="1">
    <citation type="submission" date="2016-10" db="EMBL/GenBank/DDBJ databases">
        <authorList>
            <person name="Varghese N."/>
            <person name="Submissions S."/>
        </authorList>
    </citation>
    <scope>NUCLEOTIDE SEQUENCE [LARGE SCALE GENOMIC DNA]</scope>
    <source>
        <strain evidence="2">DSM 28881</strain>
    </source>
</reference>
<dbReference type="Proteomes" id="UP000199559">
    <property type="component" value="Unassembled WGS sequence"/>
</dbReference>
<dbReference type="RefSeq" id="WP_090837128.1">
    <property type="nucleotide sequence ID" value="NZ_FORM01000001.1"/>
</dbReference>
<evidence type="ECO:0000313" key="2">
    <source>
        <dbReference type="Proteomes" id="UP000199559"/>
    </source>
</evidence>
<sequence>MKKVAILILLVCTILSCKEGSSKNQRLVPQSSGNLYNVNVVIDNDLWKGRVGDQVREVLTTVVPGLPQAEPMFDINQMPPQVFSGFATQNRIVLKIEKGEDEGFKVLSDAFARPQKLVVVSGKDNNQIIKLLSANKDKILETFKNQEIEARQKLTSNSPHVNNNIEKVLGLKLQFPSAYRVAREDGNFFWIRKNLTTGTNNFMIYQIPLTAIDKEGDIIEQVIRIRDSVGQKYVPGPTDGSYMMTEEAYTPFLYNTIIDNKPAYEVRSTWEIKDSYNAGPFLNYMVEDKINNRYVVIEGFTFAPSVSKRDFVLELESIIKSLEINK</sequence>
<evidence type="ECO:0000313" key="1">
    <source>
        <dbReference type="EMBL" id="SFI61370.1"/>
    </source>
</evidence>
<dbReference type="PROSITE" id="PS51257">
    <property type="entry name" value="PROKAR_LIPOPROTEIN"/>
    <property type="match status" value="1"/>
</dbReference>
<organism evidence="1 2">
    <name type="scientific">Olleya namhaensis</name>
    <dbReference type="NCBI Taxonomy" id="1144750"/>
    <lineage>
        <taxon>Bacteria</taxon>
        <taxon>Pseudomonadati</taxon>
        <taxon>Bacteroidota</taxon>
        <taxon>Flavobacteriia</taxon>
        <taxon>Flavobacteriales</taxon>
        <taxon>Flavobacteriaceae</taxon>
    </lineage>
</organism>
<gene>
    <name evidence="1" type="ORF">SAMN05443431_101467</name>
</gene>